<dbReference type="InterPro" id="IPR049625">
    <property type="entry name" value="Glyco_transf_61_cat"/>
</dbReference>
<gene>
    <name evidence="2" type="ORF">Asru_0653_04</name>
</gene>
<reference evidence="2 3" key="1">
    <citation type="submission" date="2012-11" db="EMBL/GenBank/DDBJ databases">
        <title>Whole genome sequence of Acidisphaera rubrifaciens HS-AP3.</title>
        <authorList>
            <person name="Azuma Y."/>
            <person name="Higashiura N."/>
            <person name="Hirakawa H."/>
            <person name="Matsushita K."/>
        </authorList>
    </citation>
    <scope>NUCLEOTIDE SEQUENCE [LARGE SCALE GENOMIC DNA]</scope>
    <source>
        <strain evidence="2 3">HS-AP3</strain>
    </source>
</reference>
<comment type="caution">
    <text evidence="2">The sequence shown here is derived from an EMBL/GenBank/DDBJ whole genome shotgun (WGS) entry which is preliminary data.</text>
</comment>
<dbReference type="Pfam" id="PF04577">
    <property type="entry name" value="Glyco_transf_61"/>
    <property type="match status" value="1"/>
</dbReference>
<dbReference type="AlphaFoldDB" id="A0A0D6P916"/>
<dbReference type="OrthoDB" id="288504at2"/>
<evidence type="ECO:0000259" key="1">
    <source>
        <dbReference type="Pfam" id="PF04577"/>
    </source>
</evidence>
<evidence type="ECO:0000313" key="2">
    <source>
        <dbReference type="EMBL" id="GAN78147.1"/>
    </source>
</evidence>
<protein>
    <recommendedName>
        <fullName evidence="1">Glycosyltransferase 61 catalytic domain-containing protein</fullName>
    </recommendedName>
</protein>
<sequence length="349" mass="37447">MPVHLTDIAAEASDIEAEAVNTATGTTLLGATFTDAGLRAAFSRRGHTTRLRQYTVTGAVFDTSLCTMHLHGRLIAETAYLAAGHEWTEPDARVDKVLNADAGHRPILGFNRGWADYHHWTMQVLPAIDHAIRTCRGMRPLCILPQIGRSQEATLRLLGHAHARYVSVAPHQRVQISACQISDLLTGGADAGVSFAVHDTCRRLAERANATADAGELLYVAQSDASPAPLVNEEALALRLGRMGFRVVTTAGLTPEEQIAIFRRARAVVGPPGTGMSNIGFCAQGTLVYELVPRAAPSNRLSLLAQAAGLIYAADLFDDHPAEDAAEDGWRADPALVEARLEELLDLVA</sequence>
<accession>A0A0D6P916</accession>
<name>A0A0D6P916_9PROT</name>
<dbReference type="EMBL" id="BANB01000653">
    <property type="protein sequence ID" value="GAN78147.1"/>
    <property type="molecule type" value="Genomic_DNA"/>
</dbReference>
<dbReference type="RefSeq" id="WP_048862585.1">
    <property type="nucleotide sequence ID" value="NZ_BANB01000653.1"/>
</dbReference>
<evidence type="ECO:0000313" key="3">
    <source>
        <dbReference type="Proteomes" id="UP000032680"/>
    </source>
</evidence>
<dbReference type="GO" id="GO:0016757">
    <property type="term" value="F:glycosyltransferase activity"/>
    <property type="evidence" value="ECO:0007669"/>
    <property type="project" value="InterPro"/>
</dbReference>
<organism evidence="2 3">
    <name type="scientific">Acidisphaera rubrifaciens HS-AP3</name>
    <dbReference type="NCBI Taxonomy" id="1231350"/>
    <lineage>
        <taxon>Bacteria</taxon>
        <taxon>Pseudomonadati</taxon>
        <taxon>Pseudomonadota</taxon>
        <taxon>Alphaproteobacteria</taxon>
        <taxon>Acetobacterales</taxon>
        <taxon>Acetobacteraceae</taxon>
        <taxon>Acidisphaera</taxon>
    </lineage>
</organism>
<dbReference type="Proteomes" id="UP000032680">
    <property type="component" value="Unassembled WGS sequence"/>
</dbReference>
<keyword evidence="3" id="KW-1185">Reference proteome</keyword>
<proteinExistence type="predicted"/>
<feature type="domain" description="Glycosyltransferase 61 catalytic" evidence="1">
    <location>
        <begin position="117"/>
        <end position="288"/>
    </location>
</feature>